<feature type="signal peptide" evidence="1">
    <location>
        <begin position="1"/>
        <end position="22"/>
    </location>
</feature>
<gene>
    <name evidence="2" type="ORF">AB5J50_49685</name>
</gene>
<accession>A0AB39SM96</accession>
<evidence type="ECO:0000256" key="1">
    <source>
        <dbReference type="SAM" id="SignalP"/>
    </source>
</evidence>
<keyword evidence="1" id="KW-0732">Signal</keyword>
<dbReference type="EMBL" id="CP163440">
    <property type="protein sequence ID" value="XDQ68264.1"/>
    <property type="molecule type" value="Genomic_DNA"/>
</dbReference>
<dbReference type="AlphaFoldDB" id="A0AB39SM96"/>
<dbReference type="Pfam" id="PF03995">
    <property type="entry name" value="Inhibitor_I36"/>
    <property type="match status" value="1"/>
</dbReference>
<name>A0AB39SM96_9ACTN</name>
<dbReference type="RefSeq" id="WP_369265088.1">
    <property type="nucleotide sequence ID" value="NZ_CP163440.1"/>
</dbReference>
<feature type="chain" id="PRO_5044282757" evidence="1">
    <location>
        <begin position="23"/>
        <end position="141"/>
    </location>
</feature>
<protein>
    <submittedName>
        <fullName evidence="2">Peptidase inhibitor family I36 protein</fullName>
    </submittedName>
</protein>
<organism evidence="2">
    <name type="scientific">Streptomyces sp. R35</name>
    <dbReference type="NCBI Taxonomy" id="3238630"/>
    <lineage>
        <taxon>Bacteria</taxon>
        <taxon>Bacillati</taxon>
        <taxon>Actinomycetota</taxon>
        <taxon>Actinomycetes</taxon>
        <taxon>Kitasatosporales</taxon>
        <taxon>Streptomycetaceae</taxon>
        <taxon>Streptomyces</taxon>
    </lineage>
</organism>
<reference evidence="2" key="1">
    <citation type="submission" date="2024-07" db="EMBL/GenBank/DDBJ databases">
        <authorList>
            <person name="Yu S.T."/>
        </authorList>
    </citation>
    <scope>NUCLEOTIDE SEQUENCE</scope>
    <source>
        <strain evidence="2">R35</strain>
    </source>
</reference>
<sequence length="141" mass="14929">MGFRKSAALVMASLALATGALAEPSWSAPAGGSDNAQATVEGVDGVPARGDGGDCAYGRLCLYTQPNFKGTRFDLYVCGDYRLAQWNGYGSAWNNQTVGTAAAFKNSTFTVIGTIPGREVNGTIHGYSNYNFSPVWYAYNC</sequence>
<proteinExistence type="predicted"/>
<evidence type="ECO:0000313" key="2">
    <source>
        <dbReference type="EMBL" id="XDQ68264.1"/>
    </source>
</evidence>